<reference evidence="3 4" key="1">
    <citation type="submission" date="2014-04" db="EMBL/GenBank/DDBJ databases">
        <authorList>
            <consortium name="DOE Joint Genome Institute"/>
            <person name="Kuo A."/>
            <person name="Gay G."/>
            <person name="Dore J."/>
            <person name="Kohler A."/>
            <person name="Nagy L.G."/>
            <person name="Floudas D."/>
            <person name="Copeland A."/>
            <person name="Barry K.W."/>
            <person name="Cichocki N."/>
            <person name="Veneault-Fourrey C."/>
            <person name="LaButti K."/>
            <person name="Lindquist E.A."/>
            <person name="Lipzen A."/>
            <person name="Lundell T."/>
            <person name="Morin E."/>
            <person name="Murat C."/>
            <person name="Sun H."/>
            <person name="Tunlid A."/>
            <person name="Henrissat B."/>
            <person name="Grigoriev I.V."/>
            <person name="Hibbett D.S."/>
            <person name="Martin F."/>
            <person name="Nordberg H.P."/>
            <person name="Cantor M.N."/>
            <person name="Hua S.X."/>
        </authorList>
    </citation>
    <scope>NUCLEOTIDE SEQUENCE [LARGE SCALE GENOMIC DNA]</scope>
    <source>
        <strain evidence="4">h7</strain>
    </source>
</reference>
<feature type="compositionally biased region" description="Acidic residues" evidence="1">
    <location>
        <begin position="26"/>
        <end position="35"/>
    </location>
</feature>
<dbReference type="PANTHER" id="PTHR33104:SF2">
    <property type="entry name" value="CXC3 LIKE CYSTEINE CLUSTER DOMAIN-CONTAINING PROTEIN"/>
    <property type="match status" value="1"/>
</dbReference>
<feature type="domain" description="CxC2-like cysteine cluster KDZ transposase-associated" evidence="2">
    <location>
        <begin position="208"/>
        <end position="315"/>
    </location>
</feature>
<dbReference type="Proteomes" id="UP000053424">
    <property type="component" value="Unassembled WGS sequence"/>
</dbReference>
<organism evidence="3 4">
    <name type="scientific">Hebeloma cylindrosporum</name>
    <dbReference type="NCBI Taxonomy" id="76867"/>
    <lineage>
        <taxon>Eukaryota</taxon>
        <taxon>Fungi</taxon>
        <taxon>Dikarya</taxon>
        <taxon>Basidiomycota</taxon>
        <taxon>Agaricomycotina</taxon>
        <taxon>Agaricomycetes</taxon>
        <taxon>Agaricomycetidae</taxon>
        <taxon>Agaricales</taxon>
        <taxon>Agaricineae</taxon>
        <taxon>Hymenogastraceae</taxon>
        <taxon>Hebeloma</taxon>
    </lineage>
</organism>
<gene>
    <name evidence="3" type="ORF">M413DRAFT_25721</name>
</gene>
<reference evidence="4" key="2">
    <citation type="submission" date="2015-01" db="EMBL/GenBank/DDBJ databases">
        <title>Evolutionary Origins and Diversification of the Mycorrhizal Mutualists.</title>
        <authorList>
            <consortium name="DOE Joint Genome Institute"/>
            <consortium name="Mycorrhizal Genomics Consortium"/>
            <person name="Kohler A."/>
            <person name="Kuo A."/>
            <person name="Nagy L.G."/>
            <person name="Floudas D."/>
            <person name="Copeland A."/>
            <person name="Barry K.W."/>
            <person name="Cichocki N."/>
            <person name="Veneault-Fourrey C."/>
            <person name="LaButti K."/>
            <person name="Lindquist E.A."/>
            <person name="Lipzen A."/>
            <person name="Lundell T."/>
            <person name="Morin E."/>
            <person name="Murat C."/>
            <person name="Riley R."/>
            <person name="Ohm R."/>
            <person name="Sun H."/>
            <person name="Tunlid A."/>
            <person name="Henrissat B."/>
            <person name="Grigoriev I.V."/>
            <person name="Hibbett D.S."/>
            <person name="Martin F."/>
        </authorList>
    </citation>
    <scope>NUCLEOTIDE SEQUENCE [LARGE SCALE GENOMIC DNA]</scope>
    <source>
        <strain evidence="4">h7</strain>
    </source>
</reference>
<evidence type="ECO:0000313" key="3">
    <source>
        <dbReference type="EMBL" id="KIM44295.1"/>
    </source>
</evidence>
<dbReference type="Pfam" id="PF18758">
    <property type="entry name" value="KDZ"/>
    <property type="match status" value="1"/>
</dbReference>
<dbReference type="EMBL" id="KN831774">
    <property type="protein sequence ID" value="KIM44295.1"/>
    <property type="molecule type" value="Genomic_DNA"/>
</dbReference>
<dbReference type="InterPro" id="IPR040521">
    <property type="entry name" value="KDZ"/>
</dbReference>
<protein>
    <recommendedName>
        <fullName evidence="2">CxC2-like cysteine cluster KDZ transposase-associated domain-containing protein</fullName>
    </recommendedName>
</protein>
<feature type="compositionally biased region" description="Polar residues" evidence="1">
    <location>
        <begin position="47"/>
        <end position="66"/>
    </location>
</feature>
<accession>A0A0C3C604</accession>
<dbReference type="PANTHER" id="PTHR33104">
    <property type="entry name" value="SI:DKEY-29D5.2"/>
    <property type="match status" value="1"/>
</dbReference>
<dbReference type="AlphaFoldDB" id="A0A0C3C604"/>
<sequence>MKRATQSSDTRDRKTRRRGWHAETYCEPDSDDIPDEEVHHHTRAALTTSGGHASTSTLFSQGSSQLHKPLPSMTFTASAMEEVHERDGYFLTGDSLDWTRYGIMDPEDSAAWDEEHGLKDKRAHTASDNPMAQWVSHSRSSTLDEIIRLEGHGSYAQSICVECSMSQPTLRCDDCFGGELFCQACIVKLHFLLELQLWNSTHFERTTLKSLGLRIQLGHRPGNRCISPKPASGDDFIVIDSHGIHEVGLDYCGCESAITSETQLLRARLYPVTTMNPKSAATFRVMKKFHILSFESKCSGYEFYHSLARYTENTGVHPPRDRYDEFMRIIHQWRNLKQLKHGGRGHASDGIDAMKPGELAVRWIYGLFLGIDANFRLKRKKVSTDERNPSLNKGWAFFVEETEYKEHLAKHWTQKQEPSTCVNHDVVNKPDRKAKGLAASGTVGIDCAHHNMKRPNGVGDIQEGERYLNVDFIFWKQLSCGKILVLYVSYDIACQWHKNLQERMNIFPNKEELWNGVRYVTFLVPKFHLPAHITECNLMFSFNLTKGVGRTDGEAPERGWANINPLAHSTKEMGPGTHRDTIDDHFGDWNWKKVVAMGNTLMKKVQDAVPLRNEHIIALEELEATMSQESLVEWRTAIKLWEKNSNAPNPFKATRRTITEHAARLEISKEIEATEDPFATATAVTEVHASMMISMGMQLEEDQRRLREDDGNIGLHATSKQLAELSERSNRLRWRIAAWIEIQEFHMPEACLRRKQLEKAAPDGIAPRKSHDIPLVLPSSLQKAQLASDTLREYEWRLREGQAYDALHDMRHHLRIPIKKVQVKVDRAARKYRAAQAALVSLCAEVDSPDWKIRMKPLRELVDGDVRGLSDGLEGESEGKRTISWIWLVSYGPMAGGDEEQTNEALRIEWCRSRARAMRFSEEVELLNEEMRRGPAEPVAPTTPTMPVILAGALDEGLQAYAKRQAVIRRNLFTRFAAQWKDVPTFIQVSNDGLADPAEHFEKVPVGSKLSPTLSSPAIDYISGACVKIKTETPFRFYKIKIWVSSVAEKAFNSIQDRYPPATIHGNLTSMTALVPEPILQVITPGLIAEFRATHPQIIKKTFSDQARPAYDPILSDIQVRHSGGGLYGETDDAVAGGSG</sequence>
<dbReference type="InterPro" id="IPR041457">
    <property type="entry name" value="CxC2_KDZ-assoc"/>
</dbReference>
<dbReference type="OrthoDB" id="3261436at2759"/>
<dbReference type="STRING" id="686832.A0A0C3C604"/>
<evidence type="ECO:0000256" key="1">
    <source>
        <dbReference type="SAM" id="MobiDB-lite"/>
    </source>
</evidence>
<evidence type="ECO:0000259" key="2">
    <source>
        <dbReference type="Pfam" id="PF18803"/>
    </source>
</evidence>
<evidence type="ECO:0000313" key="4">
    <source>
        <dbReference type="Proteomes" id="UP000053424"/>
    </source>
</evidence>
<feature type="region of interest" description="Disordered" evidence="1">
    <location>
        <begin position="1"/>
        <end position="35"/>
    </location>
</feature>
<dbReference type="CDD" id="cd19757">
    <property type="entry name" value="Bbox1"/>
    <property type="match status" value="1"/>
</dbReference>
<dbReference type="HOGENOM" id="CLU_003703_13_0_1"/>
<name>A0A0C3C604_HEBCY</name>
<keyword evidence="4" id="KW-1185">Reference proteome</keyword>
<feature type="region of interest" description="Disordered" evidence="1">
    <location>
        <begin position="47"/>
        <end position="67"/>
    </location>
</feature>
<dbReference type="Pfam" id="PF18803">
    <property type="entry name" value="CxC2"/>
    <property type="match status" value="1"/>
</dbReference>
<proteinExistence type="predicted"/>